<keyword evidence="1" id="KW-0812">Transmembrane</keyword>
<comment type="caution">
    <text evidence="2">The sequence shown here is derived from an EMBL/GenBank/DDBJ whole genome shotgun (WGS) entry which is preliminary data.</text>
</comment>
<gene>
    <name evidence="2" type="ORF">EHQ31_06370</name>
</gene>
<evidence type="ECO:0000313" key="3">
    <source>
        <dbReference type="Proteomes" id="UP000297465"/>
    </source>
</evidence>
<evidence type="ECO:0000256" key="1">
    <source>
        <dbReference type="SAM" id="Phobius"/>
    </source>
</evidence>
<feature type="transmembrane region" description="Helical" evidence="1">
    <location>
        <begin position="98"/>
        <end position="116"/>
    </location>
</feature>
<feature type="transmembrane region" description="Helical" evidence="1">
    <location>
        <begin position="215"/>
        <end position="236"/>
    </location>
</feature>
<feature type="transmembrane region" description="Helical" evidence="1">
    <location>
        <begin position="256"/>
        <end position="274"/>
    </location>
</feature>
<evidence type="ECO:0000313" key="2">
    <source>
        <dbReference type="EMBL" id="TGL06314.1"/>
    </source>
</evidence>
<dbReference type="EMBL" id="RQFO01000004">
    <property type="protein sequence ID" value="TGL06314.1"/>
    <property type="molecule type" value="Genomic_DNA"/>
</dbReference>
<feature type="transmembrane region" description="Helical" evidence="1">
    <location>
        <begin position="186"/>
        <end position="203"/>
    </location>
</feature>
<dbReference type="Proteomes" id="UP000297465">
    <property type="component" value="Unassembled WGS sequence"/>
</dbReference>
<feature type="transmembrane region" description="Helical" evidence="1">
    <location>
        <begin position="66"/>
        <end position="86"/>
    </location>
</feature>
<protein>
    <submittedName>
        <fullName evidence="2">Uncharacterized protein</fullName>
    </submittedName>
</protein>
<keyword evidence="1" id="KW-0472">Membrane</keyword>
<reference evidence="3" key="1">
    <citation type="journal article" date="2019" name="PLoS Negl. Trop. Dis.">
        <title>Revisiting the worldwide diversity of Leptospira species in the environment.</title>
        <authorList>
            <person name="Vincent A.T."/>
            <person name="Schiettekatte O."/>
            <person name="Bourhy P."/>
            <person name="Veyrier F.J."/>
            <person name="Picardeau M."/>
        </authorList>
    </citation>
    <scope>NUCLEOTIDE SEQUENCE [LARGE SCALE GENOMIC DNA]</scope>
    <source>
        <strain evidence="3">201800278</strain>
    </source>
</reference>
<feature type="transmembrane region" description="Helical" evidence="1">
    <location>
        <begin position="12"/>
        <end position="29"/>
    </location>
</feature>
<organism evidence="2 3">
    <name type="scientific">Leptospira montravelensis</name>
    <dbReference type="NCBI Taxonomy" id="2484961"/>
    <lineage>
        <taxon>Bacteria</taxon>
        <taxon>Pseudomonadati</taxon>
        <taxon>Spirochaetota</taxon>
        <taxon>Spirochaetia</taxon>
        <taxon>Leptospirales</taxon>
        <taxon>Leptospiraceae</taxon>
        <taxon>Leptospira</taxon>
    </lineage>
</organism>
<proteinExistence type="predicted"/>
<dbReference type="RefSeq" id="WP_135570611.1">
    <property type="nucleotide sequence ID" value="NZ_RQFN01000011.1"/>
</dbReference>
<feature type="transmembrane region" description="Helical" evidence="1">
    <location>
        <begin position="36"/>
        <end position="54"/>
    </location>
</feature>
<sequence length="285" mass="33083">MNDEMGVDLTLLLWNSGVAILAVSIVCYLASFHQTILLIFVMALSLVAGFQFTSASSHNPIQTMGFIKFILLLPLGLGAVLVFISLTEVTQQRFQLWFSHYINFAVLTNIFVMVFAPSGDTFRGHLSRLVCLTLFLWLLQEMRKVRFQTTQFDHKFFIFRSSPLRWIYCHAAYRIALLSLPSFDSIQYLLLEPLSLIVMAILYRFHKKRNEIHFYFGYADTIVVTTLTVLTRYPILPPFKINGPYYTNLPQNQWDMLFIPIQLIVIVFGIKEIFKNIKLLRITKF</sequence>
<keyword evidence="3" id="KW-1185">Reference proteome</keyword>
<keyword evidence="1" id="KW-1133">Transmembrane helix</keyword>
<name>A0ABY2LW06_9LEPT</name>
<accession>A0ABY2LW06</accession>